<dbReference type="RefSeq" id="WP_155362031.1">
    <property type="nucleotide sequence ID" value="NZ_BAAAHL010000015.1"/>
</dbReference>
<evidence type="ECO:0000313" key="2">
    <source>
        <dbReference type="Proteomes" id="UP000331127"/>
    </source>
</evidence>
<organism evidence="1 2">
    <name type="scientific">Acrocarpospora macrocephala</name>
    <dbReference type="NCBI Taxonomy" id="150177"/>
    <lineage>
        <taxon>Bacteria</taxon>
        <taxon>Bacillati</taxon>
        <taxon>Actinomycetota</taxon>
        <taxon>Actinomycetes</taxon>
        <taxon>Streptosporangiales</taxon>
        <taxon>Streptosporangiaceae</taxon>
        <taxon>Acrocarpospora</taxon>
    </lineage>
</organism>
<dbReference type="Proteomes" id="UP000331127">
    <property type="component" value="Unassembled WGS sequence"/>
</dbReference>
<protein>
    <recommendedName>
        <fullName evidence="3">CopG family transcriptional regulator</fullName>
    </recommendedName>
</protein>
<proteinExistence type="predicted"/>
<reference evidence="1 2" key="1">
    <citation type="submission" date="2019-10" db="EMBL/GenBank/DDBJ databases">
        <title>Whole genome shotgun sequence of Acrocarpospora macrocephala NBRC 16266.</title>
        <authorList>
            <person name="Ichikawa N."/>
            <person name="Kimura A."/>
            <person name="Kitahashi Y."/>
            <person name="Komaki H."/>
            <person name="Oguchi A."/>
        </authorList>
    </citation>
    <scope>NUCLEOTIDE SEQUENCE [LARGE SCALE GENOMIC DNA]</scope>
    <source>
        <strain evidence="1 2">NBRC 16266</strain>
    </source>
</reference>
<dbReference type="AlphaFoldDB" id="A0A5M3X5U2"/>
<comment type="caution">
    <text evidence="1">The sequence shown here is derived from an EMBL/GenBank/DDBJ whole genome shotgun (WGS) entry which is preliminary data.</text>
</comment>
<dbReference type="OrthoDB" id="3543931at2"/>
<keyword evidence="2" id="KW-1185">Reference proteome</keyword>
<name>A0A5M3X5U2_9ACTN</name>
<evidence type="ECO:0008006" key="3">
    <source>
        <dbReference type="Google" id="ProtNLM"/>
    </source>
</evidence>
<evidence type="ECO:0000313" key="1">
    <source>
        <dbReference type="EMBL" id="GES17057.1"/>
    </source>
</evidence>
<accession>A0A5M3X5U2</accession>
<gene>
    <name evidence="1" type="ORF">Amac_106550</name>
</gene>
<sequence length="88" mass="9543">MSDAKRRITITVDPAAADYAEQLVQAGRAGSVSDAFNQAIIAQRRREQHGVALLRQRAAQADPARVARLRAHVDRQARAHGFQVAAGD</sequence>
<dbReference type="EMBL" id="BLAE01000137">
    <property type="protein sequence ID" value="GES17057.1"/>
    <property type="molecule type" value="Genomic_DNA"/>
</dbReference>